<dbReference type="RefSeq" id="WP_063205429.1">
    <property type="nucleotide sequence ID" value="NZ_LUKD01000001.1"/>
</dbReference>
<dbReference type="AlphaFoldDB" id="A0A162GQX2"/>
<protein>
    <recommendedName>
        <fullName evidence="3">DUF2141 domain-containing protein</fullName>
    </recommendedName>
</protein>
<reference evidence="1 2" key="1">
    <citation type="submission" date="2016-03" db="EMBL/GenBank/DDBJ databases">
        <authorList>
            <person name="Ploux O."/>
        </authorList>
    </citation>
    <scope>NUCLEOTIDE SEQUENCE [LARGE SCALE GENOMIC DNA]</scope>
    <source>
        <strain evidence="1 2">EC13</strain>
    </source>
</reference>
<dbReference type="OrthoDB" id="9788332at2"/>
<sequence>MSKLKFLCAYVIILLSLPAWSLTLNFSNLRNGNGYLAVSIFSEKQKESFPGKAEQATKTFYLKLEGKKELSIDVDDLDDDTYAVAVMHDEDEDKKFKTNFVGLPQEGFGFSMNPRVYFGAPSFKRAAFKSSETKTLDIKLKYF</sequence>
<name>A0A162GQX2_BDEBC</name>
<dbReference type="Pfam" id="PF09912">
    <property type="entry name" value="DUF2141"/>
    <property type="match status" value="1"/>
</dbReference>
<dbReference type="EMBL" id="LUKD01000001">
    <property type="protein sequence ID" value="KYG68735.1"/>
    <property type="molecule type" value="Genomic_DNA"/>
</dbReference>
<evidence type="ECO:0000313" key="2">
    <source>
        <dbReference type="Proteomes" id="UP000075799"/>
    </source>
</evidence>
<organism evidence="1 2">
    <name type="scientific">Bdellovibrio bacteriovorus</name>
    <dbReference type="NCBI Taxonomy" id="959"/>
    <lineage>
        <taxon>Bacteria</taxon>
        <taxon>Pseudomonadati</taxon>
        <taxon>Bdellovibrionota</taxon>
        <taxon>Bdellovibrionia</taxon>
        <taxon>Bdellovibrionales</taxon>
        <taxon>Pseudobdellovibrionaceae</taxon>
        <taxon>Bdellovibrio</taxon>
    </lineage>
</organism>
<dbReference type="InterPro" id="IPR018673">
    <property type="entry name" value="DUF2141"/>
</dbReference>
<accession>A0A162GQX2</accession>
<evidence type="ECO:0000313" key="1">
    <source>
        <dbReference type="EMBL" id="KYG68735.1"/>
    </source>
</evidence>
<dbReference type="Proteomes" id="UP000075799">
    <property type="component" value="Unassembled WGS sequence"/>
</dbReference>
<evidence type="ECO:0008006" key="3">
    <source>
        <dbReference type="Google" id="ProtNLM"/>
    </source>
</evidence>
<gene>
    <name evidence="1" type="ORF">AZI87_05755</name>
</gene>
<proteinExistence type="predicted"/>
<comment type="caution">
    <text evidence="1">The sequence shown here is derived from an EMBL/GenBank/DDBJ whole genome shotgun (WGS) entry which is preliminary data.</text>
</comment>